<gene>
    <name evidence="1" type="ORF">MNBD_GAMMA01-819</name>
</gene>
<evidence type="ECO:0000313" key="1">
    <source>
        <dbReference type="EMBL" id="VAW39401.1"/>
    </source>
</evidence>
<organism evidence="1">
    <name type="scientific">hydrothermal vent metagenome</name>
    <dbReference type="NCBI Taxonomy" id="652676"/>
    <lineage>
        <taxon>unclassified sequences</taxon>
        <taxon>metagenomes</taxon>
        <taxon>ecological metagenomes</taxon>
    </lineage>
</organism>
<proteinExistence type="predicted"/>
<accession>A0A3B0V9A0</accession>
<feature type="non-terminal residue" evidence="1">
    <location>
        <position position="491"/>
    </location>
</feature>
<sequence length="491" mass="54925">MKKIFVIIVLFTSTQLLALSPWLENLDAADKQQQLDLRWQAYGGEADVKFMYSKLRDMQIQVSPKPEFPNKHWDYNHLVFPISEKSKLELQMPYGNIEKITAGILQINSNFSMSFGKSTIKVSSFSLVPMDEPTGNSDIVTFKFIDQDNSHLFTIDSVHIEYDKEKQLLLMANMDLFATKKLAELLQHPALENQVIGQIHTYSKLTIPENAKRELKGLTCASRPLWSPDADTDVSLIDIGTVQWVRNIGADKIVIAPSARLKNVGTADVPWWQQFTPDSPPYNNDQHPFLNWAIYREIDGRFEQLGYSGVKHAFLTINSNCTLNCGNVHILWIGCEDVYGVGNNDSSFALGPRAEIEANAGTWENCGSFFDPKPCTGNHRFSSNGLDENRLTVYTDDLTDANNTQIFMQAWYLIRDDINIFNTMGYRTIAPTDSGFGWEMNMGGTFTNGAALDNYVTPNTTSAMAASQTVATGEGQFTVAVKVIDLGGGLY</sequence>
<protein>
    <submittedName>
        <fullName evidence="1">Uncharacterized protein</fullName>
    </submittedName>
</protein>
<reference evidence="1" key="1">
    <citation type="submission" date="2018-06" db="EMBL/GenBank/DDBJ databases">
        <authorList>
            <person name="Zhirakovskaya E."/>
        </authorList>
    </citation>
    <scope>NUCLEOTIDE SEQUENCE</scope>
</reference>
<dbReference type="AlphaFoldDB" id="A0A3B0V9A0"/>
<name>A0A3B0V9A0_9ZZZZ</name>
<dbReference type="EMBL" id="UOEW01000228">
    <property type="protein sequence ID" value="VAW39401.1"/>
    <property type="molecule type" value="Genomic_DNA"/>
</dbReference>